<reference evidence="1 2" key="1">
    <citation type="submission" date="2009-12" db="EMBL/GenBank/DDBJ databases">
        <title>Genome Sequence of Prevotella timonensis CRIS 5C-B1.</title>
        <authorList>
            <person name="Durkin A.S."/>
            <person name="Madupu R."/>
            <person name="Torralba M."/>
            <person name="Methe B."/>
            <person name="Sutton G."/>
            <person name="Strausberg R.L."/>
            <person name="Nelson K.E."/>
        </authorList>
    </citation>
    <scope>NUCLEOTIDE SEQUENCE [LARGE SCALE GENOMIC DNA]</scope>
    <source>
        <strain evidence="1 2">CRIS 5C-B1</strain>
    </source>
</reference>
<protein>
    <submittedName>
        <fullName evidence="1">Uncharacterized protein</fullName>
    </submittedName>
</protein>
<dbReference type="EMBL" id="ADEF01000057">
    <property type="protein sequence ID" value="EFA96816.1"/>
    <property type="molecule type" value="Genomic_DNA"/>
</dbReference>
<accession>D1W1D3</accession>
<name>D1W1D3_9BACT</name>
<keyword evidence="2" id="KW-1185">Reference proteome</keyword>
<sequence length="44" mass="5220">MFFYKGEIQQFAVLSKIKEKTSEKSAEVRINRKQRMPIFSTPVK</sequence>
<dbReference type="Proteomes" id="UP000004001">
    <property type="component" value="Unassembled WGS sequence"/>
</dbReference>
<proteinExistence type="predicted"/>
<evidence type="ECO:0000313" key="2">
    <source>
        <dbReference type="Proteomes" id="UP000004001"/>
    </source>
</evidence>
<evidence type="ECO:0000313" key="1">
    <source>
        <dbReference type="EMBL" id="EFA96816.1"/>
    </source>
</evidence>
<gene>
    <name evidence="1" type="ORF">HMPREF9019_1587</name>
</gene>
<organism evidence="1 2">
    <name type="scientific">Hoylesella timonensis CRIS 5C-B1</name>
    <dbReference type="NCBI Taxonomy" id="679189"/>
    <lineage>
        <taxon>Bacteria</taxon>
        <taxon>Pseudomonadati</taxon>
        <taxon>Bacteroidota</taxon>
        <taxon>Bacteroidia</taxon>
        <taxon>Bacteroidales</taxon>
        <taxon>Prevotellaceae</taxon>
        <taxon>Hoylesella</taxon>
    </lineage>
</organism>
<comment type="caution">
    <text evidence="1">The sequence shown here is derived from an EMBL/GenBank/DDBJ whole genome shotgun (WGS) entry which is preliminary data.</text>
</comment>
<dbReference type="AlphaFoldDB" id="D1W1D3"/>